<gene>
    <name evidence="2" type="ORF">EV686_11732</name>
</gene>
<dbReference type="GO" id="GO:0003677">
    <property type="term" value="F:DNA binding"/>
    <property type="evidence" value="ECO:0007669"/>
    <property type="project" value="InterPro"/>
</dbReference>
<evidence type="ECO:0000313" key="2">
    <source>
        <dbReference type="EMBL" id="TCU91636.1"/>
    </source>
</evidence>
<protein>
    <submittedName>
        <fullName evidence="2">KilA domain-containing protein</fullName>
    </submittedName>
</protein>
<proteinExistence type="predicted"/>
<dbReference type="Pfam" id="PF04383">
    <property type="entry name" value="KilA-N"/>
    <property type="match status" value="1"/>
</dbReference>
<dbReference type="AlphaFoldDB" id="A0A4R3UJ25"/>
<dbReference type="Proteomes" id="UP000294692">
    <property type="component" value="Unassembled WGS sequence"/>
</dbReference>
<dbReference type="EMBL" id="SMBX01000017">
    <property type="protein sequence ID" value="TCU91636.1"/>
    <property type="molecule type" value="Genomic_DNA"/>
</dbReference>
<comment type="caution">
    <text evidence="2">The sequence shown here is derived from an EMBL/GenBank/DDBJ whole genome shotgun (WGS) entry which is preliminary data.</text>
</comment>
<evidence type="ECO:0000259" key="1">
    <source>
        <dbReference type="PROSITE" id="PS51301"/>
    </source>
</evidence>
<dbReference type="RefSeq" id="WP_165972687.1">
    <property type="nucleotide sequence ID" value="NZ_JBHRVM010000001.1"/>
</dbReference>
<reference evidence="2 3" key="1">
    <citation type="submission" date="2019-03" db="EMBL/GenBank/DDBJ databases">
        <title>Genomic Encyclopedia of Type Strains, Phase IV (KMG-IV): sequencing the most valuable type-strain genomes for metagenomic binning, comparative biology and taxonomic classification.</title>
        <authorList>
            <person name="Goeker M."/>
        </authorList>
    </citation>
    <scope>NUCLEOTIDE SEQUENCE [LARGE SCALE GENOMIC DNA]</scope>
    <source>
        <strain evidence="2 3">DSM 100048</strain>
    </source>
</reference>
<dbReference type="Pfam" id="PF03374">
    <property type="entry name" value="ANT"/>
    <property type="match status" value="1"/>
</dbReference>
<feature type="domain" description="KilA-N" evidence="1">
    <location>
        <begin position="1"/>
        <end position="101"/>
    </location>
</feature>
<dbReference type="InterPro" id="IPR018004">
    <property type="entry name" value="KilA/APSES_HTH"/>
</dbReference>
<keyword evidence="3" id="KW-1185">Reference proteome</keyword>
<accession>A0A4R3UJ25</accession>
<name>A0A4R3UJ25_9BURK</name>
<dbReference type="InterPro" id="IPR017880">
    <property type="entry name" value="KilA_N"/>
</dbReference>
<dbReference type="InterPro" id="IPR005039">
    <property type="entry name" value="Ant_C"/>
</dbReference>
<organism evidence="2 3">
    <name type="scientific">Paracandidimonas soli</name>
    <dbReference type="NCBI Taxonomy" id="1917182"/>
    <lineage>
        <taxon>Bacteria</taxon>
        <taxon>Pseudomonadati</taxon>
        <taxon>Pseudomonadota</taxon>
        <taxon>Betaproteobacteria</taxon>
        <taxon>Burkholderiales</taxon>
        <taxon>Alcaligenaceae</taxon>
        <taxon>Paracandidimonas</taxon>
    </lineage>
</organism>
<sequence>MSNIITIADVAIRQDDQGRYSLNDLHRAAGGESKHQPANWLRMQQTQELTAHIEAEAIPHFRGIESKQGLGTFVCKELVYAYAMWISPAFHLKVIRAYDQMRAQPQRDPMEVLNDPAAMRGLLLGYSEKVLALESKVQEQAPKVEVFERIADAAGSMTLRETATTLKYPERKMILWMQQKGWLYRRPGRGTLLGYAERIKSGHLEHKLTLIHNERTGEDETRESVRVTPLGLTVLAQKLGCEVSAADVPAGVMVMSAPRNYAERRT</sequence>
<evidence type="ECO:0000313" key="3">
    <source>
        <dbReference type="Proteomes" id="UP000294692"/>
    </source>
</evidence>
<dbReference type="SMART" id="SM01252">
    <property type="entry name" value="KilA-N"/>
    <property type="match status" value="1"/>
</dbReference>
<dbReference type="PROSITE" id="PS51301">
    <property type="entry name" value="KILA_N"/>
    <property type="match status" value="1"/>
</dbReference>